<dbReference type="PROSITE" id="PS00623">
    <property type="entry name" value="GMC_OXRED_1"/>
    <property type="match status" value="1"/>
</dbReference>
<evidence type="ECO:0000256" key="6">
    <source>
        <dbReference type="RuleBase" id="RU003968"/>
    </source>
</evidence>
<dbReference type="EMBL" id="LDJH01000029">
    <property type="protein sequence ID" value="KRG54850.1"/>
    <property type="molecule type" value="Genomic_DNA"/>
</dbReference>
<evidence type="ECO:0000256" key="2">
    <source>
        <dbReference type="ARBA" id="ARBA00010790"/>
    </source>
</evidence>
<dbReference type="Pfam" id="PF05199">
    <property type="entry name" value="GMC_oxred_C"/>
    <property type="match status" value="1"/>
</dbReference>
<dbReference type="OrthoDB" id="9785276at2"/>
<evidence type="ECO:0000313" key="10">
    <source>
        <dbReference type="Proteomes" id="UP000051254"/>
    </source>
</evidence>
<gene>
    <name evidence="9" type="ORF">ABB25_13240</name>
</gene>
<organism evidence="9 10">
    <name type="scientific">Stenotrophomonas koreensis</name>
    <dbReference type="NCBI Taxonomy" id="266128"/>
    <lineage>
        <taxon>Bacteria</taxon>
        <taxon>Pseudomonadati</taxon>
        <taxon>Pseudomonadota</taxon>
        <taxon>Gammaproteobacteria</taxon>
        <taxon>Lysobacterales</taxon>
        <taxon>Lysobacteraceae</taxon>
        <taxon>Stenotrophomonas</taxon>
    </lineage>
</organism>
<protein>
    <submittedName>
        <fullName evidence="9">GMC family oxidoreductase</fullName>
    </submittedName>
</protein>
<dbReference type="PANTHER" id="PTHR11552">
    <property type="entry name" value="GLUCOSE-METHANOL-CHOLINE GMC OXIDOREDUCTASE"/>
    <property type="match status" value="1"/>
</dbReference>
<evidence type="ECO:0000256" key="3">
    <source>
        <dbReference type="ARBA" id="ARBA00022630"/>
    </source>
</evidence>
<dbReference type="PIRSF" id="PIRSF000137">
    <property type="entry name" value="Alcohol_oxidase"/>
    <property type="match status" value="1"/>
</dbReference>
<dbReference type="AlphaFoldDB" id="A0A0R0BKM7"/>
<evidence type="ECO:0000256" key="1">
    <source>
        <dbReference type="ARBA" id="ARBA00001974"/>
    </source>
</evidence>
<dbReference type="InterPro" id="IPR012132">
    <property type="entry name" value="GMC_OxRdtase"/>
</dbReference>
<sequence length="534" mass="58037">MYDYIIVGAGSAGCVLANRLSANPQNRVLLIEAGPADRHPFIHMPAGIAHLVNNRRLNWSYDTASEPQLDGRRLWWPRGKVLGGSSAINAMCYIRGVPGDYDRWASAGAEGWHWDNVLPYFRRSECNSRGGDALHGDAGPLHVADLRHVNPLSQAFIEAGQQAGWPHNPDFNGPQQQGVGLYQVTQNDGARCSSAVAYLAPVRQRPNLQVITGALVERLQLQGQRVTGVHYRVRGRSQLAQAQGEVLLCAGAVNSPQLLMLSGIGPAAELRRHGIDVVLDQPAIGANLQDHLDICTLYHTVPGVSYDRASELKVAIDYYLRGRRGAGTSNVAEAGGFVRSRFAPDERADIQFHFVPAMLDNHGRQRLPGDGYTLHACYLHPRSRGRIGLASADPAAAPRIQANYLSDAEGFDLRMMVEAARLSRDILRQPAFDRWRRAPIFPARDDLDEAGLEAFIRAKAETIYHPAGTCRMGNDARAVVDPQLRVNGIAGLRVVDASVMPTLVTGNTNAPTMMIAERAADLILGSATTTALTG</sequence>
<dbReference type="STRING" id="266128.ABB25_13240"/>
<dbReference type="NCBIfam" id="NF002550">
    <property type="entry name" value="PRK02106.1"/>
    <property type="match status" value="1"/>
</dbReference>
<accession>A0A0R0BKM7</accession>
<evidence type="ECO:0000256" key="5">
    <source>
        <dbReference type="PIRSR" id="PIRSR000137-2"/>
    </source>
</evidence>
<comment type="cofactor">
    <cofactor evidence="1 5">
        <name>FAD</name>
        <dbReference type="ChEBI" id="CHEBI:57692"/>
    </cofactor>
</comment>
<dbReference type="Gene3D" id="3.50.50.60">
    <property type="entry name" value="FAD/NAD(P)-binding domain"/>
    <property type="match status" value="1"/>
</dbReference>
<dbReference type="SUPFAM" id="SSF51905">
    <property type="entry name" value="FAD/NAD(P)-binding domain"/>
    <property type="match status" value="1"/>
</dbReference>
<dbReference type="GO" id="GO:0016614">
    <property type="term" value="F:oxidoreductase activity, acting on CH-OH group of donors"/>
    <property type="evidence" value="ECO:0007669"/>
    <property type="project" value="InterPro"/>
</dbReference>
<dbReference type="PROSITE" id="PS00624">
    <property type="entry name" value="GMC_OXRED_2"/>
    <property type="match status" value="1"/>
</dbReference>
<comment type="similarity">
    <text evidence="2 6">Belongs to the GMC oxidoreductase family.</text>
</comment>
<evidence type="ECO:0000259" key="7">
    <source>
        <dbReference type="PROSITE" id="PS00623"/>
    </source>
</evidence>
<feature type="binding site" evidence="5">
    <location>
        <position position="216"/>
    </location>
    <ligand>
        <name>FAD</name>
        <dbReference type="ChEBI" id="CHEBI:57692"/>
    </ligand>
</feature>
<evidence type="ECO:0000259" key="8">
    <source>
        <dbReference type="PROSITE" id="PS00624"/>
    </source>
</evidence>
<feature type="binding site" evidence="5">
    <location>
        <position position="81"/>
    </location>
    <ligand>
        <name>FAD</name>
        <dbReference type="ChEBI" id="CHEBI:57692"/>
    </ligand>
</feature>
<evidence type="ECO:0000256" key="4">
    <source>
        <dbReference type="ARBA" id="ARBA00022827"/>
    </source>
</evidence>
<keyword evidence="10" id="KW-1185">Reference proteome</keyword>
<dbReference type="PATRIC" id="fig|266128.3.peg.1702"/>
<feature type="domain" description="Glucose-methanol-choline oxidoreductase N-terminal" evidence="8">
    <location>
        <begin position="251"/>
        <end position="265"/>
    </location>
</feature>
<dbReference type="InterPro" id="IPR007867">
    <property type="entry name" value="GMC_OxRtase_C"/>
</dbReference>
<keyword evidence="4 5" id="KW-0274">FAD</keyword>
<dbReference type="Gene3D" id="3.30.560.10">
    <property type="entry name" value="Glucose Oxidase, domain 3"/>
    <property type="match status" value="1"/>
</dbReference>
<dbReference type="InterPro" id="IPR036188">
    <property type="entry name" value="FAD/NAD-bd_sf"/>
</dbReference>
<proteinExistence type="inferred from homology"/>
<comment type="caution">
    <text evidence="9">The sequence shown here is derived from an EMBL/GenBank/DDBJ whole genome shotgun (WGS) entry which is preliminary data.</text>
</comment>
<dbReference type="InterPro" id="IPR000172">
    <property type="entry name" value="GMC_OxRdtase_N"/>
</dbReference>
<name>A0A0R0BKM7_9GAMM</name>
<keyword evidence="3 6" id="KW-0285">Flavoprotein</keyword>
<dbReference type="SUPFAM" id="SSF54373">
    <property type="entry name" value="FAD-linked reductases, C-terminal domain"/>
    <property type="match status" value="1"/>
</dbReference>
<dbReference type="Proteomes" id="UP000051254">
    <property type="component" value="Unassembled WGS sequence"/>
</dbReference>
<dbReference type="RefSeq" id="WP_057667546.1">
    <property type="nucleotide sequence ID" value="NZ_LDJH01000029.1"/>
</dbReference>
<dbReference type="Pfam" id="PF00732">
    <property type="entry name" value="GMC_oxred_N"/>
    <property type="match status" value="1"/>
</dbReference>
<dbReference type="PANTHER" id="PTHR11552:SF147">
    <property type="entry name" value="CHOLINE DEHYDROGENASE, MITOCHONDRIAL"/>
    <property type="match status" value="1"/>
</dbReference>
<reference evidence="9 10" key="1">
    <citation type="submission" date="2015-05" db="EMBL/GenBank/DDBJ databases">
        <title>Genome sequencing and analysis of members of genus Stenotrophomonas.</title>
        <authorList>
            <person name="Patil P.P."/>
            <person name="Midha S."/>
            <person name="Patil P.B."/>
        </authorList>
    </citation>
    <scope>NUCLEOTIDE SEQUENCE [LARGE SCALE GENOMIC DNA]</scope>
    <source>
        <strain evidence="9 10">DSM 17805</strain>
    </source>
</reference>
<feature type="domain" description="Glucose-methanol-choline oxidoreductase N-terminal" evidence="7">
    <location>
        <begin position="79"/>
        <end position="102"/>
    </location>
</feature>
<dbReference type="GO" id="GO:0050660">
    <property type="term" value="F:flavin adenine dinucleotide binding"/>
    <property type="evidence" value="ECO:0007669"/>
    <property type="project" value="InterPro"/>
</dbReference>
<evidence type="ECO:0000313" key="9">
    <source>
        <dbReference type="EMBL" id="KRG54850.1"/>
    </source>
</evidence>